<protein>
    <recommendedName>
        <fullName evidence="2">GerMN domain-containing protein</fullName>
    </recommendedName>
</protein>
<feature type="signal peptide" evidence="1">
    <location>
        <begin position="1"/>
        <end position="20"/>
    </location>
</feature>
<dbReference type="InterPro" id="IPR019606">
    <property type="entry name" value="GerMN"/>
</dbReference>
<reference evidence="3" key="1">
    <citation type="submission" date="2016-08" db="EMBL/GenBank/DDBJ databases">
        <title>Complete Genome Seqeunce of Paenibacillus sp. BIHB 4019 from tea rhizoplane.</title>
        <authorList>
            <person name="Thakur R."/>
            <person name="Swarnkar M.K."/>
            <person name="Gulati A."/>
        </authorList>
    </citation>
    <scope>NUCLEOTIDE SEQUENCE [LARGE SCALE GENOMIC DNA]</scope>
    <source>
        <strain evidence="3">BIHB4019</strain>
    </source>
</reference>
<dbReference type="PROSITE" id="PS51257">
    <property type="entry name" value="PROKAR_LIPOPROTEIN"/>
    <property type="match status" value="1"/>
</dbReference>
<accession>A0A1B2DBM1</accession>
<dbReference type="EMBL" id="CP016808">
    <property type="protein sequence ID" value="ANY65113.1"/>
    <property type="molecule type" value="Genomic_DNA"/>
</dbReference>
<evidence type="ECO:0000256" key="1">
    <source>
        <dbReference type="SAM" id="SignalP"/>
    </source>
</evidence>
<feature type="chain" id="PRO_5008534659" description="GerMN domain-containing protein" evidence="1">
    <location>
        <begin position="21"/>
        <end position="194"/>
    </location>
</feature>
<dbReference type="SMART" id="SM00909">
    <property type="entry name" value="Germane"/>
    <property type="match status" value="1"/>
</dbReference>
<feature type="domain" description="GerMN" evidence="2">
    <location>
        <begin position="96"/>
        <end position="181"/>
    </location>
</feature>
<gene>
    <name evidence="3" type="ORF">BBD42_00430</name>
</gene>
<sequence length="194" mass="20972">MNTKIAIAALLLIVMTTAGCADKSSAHSAQEVTLDAAQSKTVTAVTVVEPQQTAEAPVSAAEVKKRTIEVFFSDPQGEKLNKAGVQISFATPVEKYTEAFKALQQSDNAELIPLWSKEIELKSVHFKNGALTLDIHMPDTARLGSGSEILALDALTWTLFQFVEVKTIDLLVDGKQLESLMGHADLEHPITRGK</sequence>
<keyword evidence="1" id="KW-0732">Signal</keyword>
<dbReference type="Pfam" id="PF10646">
    <property type="entry name" value="Germane"/>
    <property type="match status" value="1"/>
</dbReference>
<evidence type="ECO:0000313" key="3">
    <source>
        <dbReference type="EMBL" id="ANY65113.1"/>
    </source>
</evidence>
<dbReference type="AlphaFoldDB" id="A0A1B2DBM1"/>
<name>A0A1B2DBM1_9BACL</name>
<organism evidence="3">
    <name type="scientific">Paenibacillus sp. BIHB 4019</name>
    <dbReference type="NCBI Taxonomy" id="1870819"/>
    <lineage>
        <taxon>Bacteria</taxon>
        <taxon>Bacillati</taxon>
        <taxon>Bacillota</taxon>
        <taxon>Bacilli</taxon>
        <taxon>Bacillales</taxon>
        <taxon>Paenibacillaceae</taxon>
        <taxon>Paenibacillus</taxon>
    </lineage>
</organism>
<evidence type="ECO:0000259" key="2">
    <source>
        <dbReference type="SMART" id="SM00909"/>
    </source>
</evidence>
<dbReference type="RefSeq" id="WP_099516539.1">
    <property type="nucleotide sequence ID" value="NZ_CP016808.1"/>
</dbReference>
<proteinExistence type="predicted"/>